<comment type="catalytic activity">
    <reaction evidence="11 12">
        <text>L-glutamine + H2O = L-glutamate + NH4(+)</text>
        <dbReference type="Rhea" id="RHEA:15889"/>
        <dbReference type="ChEBI" id="CHEBI:15377"/>
        <dbReference type="ChEBI" id="CHEBI:28938"/>
        <dbReference type="ChEBI" id="CHEBI:29985"/>
        <dbReference type="ChEBI" id="CHEBI:58359"/>
        <dbReference type="EC" id="3.5.1.2"/>
    </reaction>
</comment>
<dbReference type="CDD" id="cd01748">
    <property type="entry name" value="GATase1_IGP_Synthase"/>
    <property type="match status" value="1"/>
</dbReference>
<comment type="subcellular location">
    <subcellularLocation>
        <location evidence="1 12">Cytoplasm</location>
    </subcellularLocation>
</comment>
<comment type="function">
    <text evidence="12">IGPS catalyzes the conversion of PRFAR and glutamine to IGP, AICAR and glutamate. The HisH subunit catalyzes the hydrolysis of glutamine to glutamate and ammonia as part of the synthesis of IGP and AICAR. The resulting ammonia molecule is channeled to the active site of HisF.</text>
</comment>
<dbReference type="EMBL" id="JAPVER010000020">
    <property type="protein sequence ID" value="MCZ3365817.1"/>
    <property type="molecule type" value="Genomic_DNA"/>
</dbReference>
<dbReference type="RefSeq" id="WP_048081972.1">
    <property type="nucleotide sequence ID" value="NZ_JAPVER010000020.1"/>
</dbReference>
<gene>
    <name evidence="12 16" type="primary">hisH</name>
    <name evidence="16" type="ORF">O3H35_01380</name>
    <name evidence="15" type="ORF">O3H54_07960</name>
</gene>
<evidence type="ECO:0000256" key="8">
    <source>
        <dbReference type="ARBA" id="ARBA00023102"/>
    </source>
</evidence>
<keyword evidence="7 12" id="KW-0315">Glutamine amidotransferase</keyword>
<dbReference type="Pfam" id="PF00117">
    <property type="entry name" value="GATase"/>
    <property type="match status" value="1"/>
</dbReference>
<dbReference type="SUPFAM" id="SSF52317">
    <property type="entry name" value="Class I glutamine amidotransferase-like"/>
    <property type="match status" value="1"/>
</dbReference>
<dbReference type="GO" id="GO:0000107">
    <property type="term" value="F:imidazoleglycerol-phosphate synthase activity"/>
    <property type="evidence" value="ECO:0007669"/>
    <property type="project" value="UniProtKB-UniRule"/>
</dbReference>
<evidence type="ECO:0000256" key="12">
    <source>
        <dbReference type="HAMAP-Rule" id="MF_00278"/>
    </source>
</evidence>
<dbReference type="PROSITE" id="PS51273">
    <property type="entry name" value="GATASE_TYPE_1"/>
    <property type="match status" value="1"/>
</dbReference>
<protein>
    <recommendedName>
        <fullName evidence="12">Imidazole glycerol phosphate synthase subunit HisH</fullName>
        <ecNumber evidence="12">4.3.2.10</ecNumber>
    </recommendedName>
    <alternativeName>
        <fullName evidence="12">IGP synthase glutaminase subunit</fullName>
        <ecNumber evidence="12">3.5.1.2</ecNumber>
    </alternativeName>
    <alternativeName>
        <fullName evidence="12">IGP synthase subunit HisH</fullName>
    </alternativeName>
    <alternativeName>
        <fullName evidence="12">ImGP synthase subunit HisH</fullName>
        <shortName evidence="12">IGPS subunit HisH</shortName>
    </alternativeName>
</protein>
<dbReference type="InterPro" id="IPR010139">
    <property type="entry name" value="Imidazole-glycPsynth_HisH"/>
</dbReference>
<feature type="active site" evidence="12 13">
    <location>
        <position position="179"/>
    </location>
</feature>
<dbReference type="Proteomes" id="UP001074446">
    <property type="component" value="Unassembled WGS sequence"/>
</dbReference>
<accession>A0A9E5DMH3</accession>
<dbReference type="InterPro" id="IPR017926">
    <property type="entry name" value="GATASE"/>
</dbReference>
<dbReference type="Proteomes" id="UP001068021">
    <property type="component" value="Unassembled WGS sequence"/>
</dbReference>
<keyword evidence="6 12" id="KW-0378">Hydrolase</keyword>
<organism evidence="16">
    <name type="scientific">Methanobacterium veterum</name>
    <dbReference type="NCBI Taxonomy" id="408577"/>
    <lineage>
        <taxon>Archaea</taxon>
        <taxon>Methanobacteriati</taxon>
        <taxon>Methanobacteriota</taxon>
        <taxon>Methanomada group</taxon>
        <taxon>Methanobacteria</taxon>
        <taxon>Methanobacteriales</taxon>
        <taxon>Methanobacteriaceae</taxon>
        <taxon>Methanobacterium</taxon>
    </lineage>
</organism>
<evidence type="ECO:0000256" key="5">
    <source>
        <dbReference type="ARBA" id="ARBA00022605"/>
    </source>
</evidence>
<evidence type="ECO:0000313" key="15">
    <source>
        <dbReference type="EMBL" id="MCZ3365817.1"/>
    </source>
</evidence>
<reference evidence="16" key="1">
    <citation type="submission" date="2022-12" db="EMBL/GenBank/DDBJ databases">
        <title>Reclassification of two methanogenic archaea species isolated from the Kolyma lowland permafrost.</title>
        <authorList>
            <person name="Trubitsyn V.E."/>
            <person name="Rivkina E.M."/>
            <person name="Shcherbakova V.A."/>
        </authorList>
    </citation>
    <scope>NUCLEOTIDE SEQUENCE</scope>
    <source>
        <strain evidence="15">M2</strain>
        <strain evidence="16">MK4</strain>
    </source>
</reference>
<dbReference type="EC" id="3.5.1.2" evidence="12"/>
<comment type="subunit">
    <text evidence="3 12">Heterodimer of HisH and HisF.</text>
</comment>
<evidence type="ECO:0000256" key="6">
    <source>
        <dbReference type="ARBA" id="ARBA00022801"/>
    </source>
</evidence>
<dbReference type="GO" id="GO:0000105">
    <property type="term" value="P:L-histidine biosynthetic process"/>
    <property type="evidence" value="ECO:0007669"/>
    <property type="project" value="UniProtKB-UniRule"/>
</dbReference>
<dbReference type="AlphaFoldDB" id="A0A9E5DMH3"/>
<dbReference type="EC" id="4.3.2.10" evidence="12"/>
<feature type="active site" description="Nucleophile" evidence="12 13">
    <location>
        <position position="77"/>
    </location>
</feature>
<keyword evidence="4 12" id="KW-0963">Cytoplasm</keyword>
<proteinExistence type="inferred from homology"/>
<dbReference type="NCBIfam" id="TIGR01855">
    <property type="entry name" value="IMP_synth_hisH"/>
    <property type="match status" value="1"/>
</dbReference>
<evidence type="ECO:0000256" key="9">
    <source>
        <dbReference type="ARBA" id="ARBA00023239"/>
    </source>
</evidence>
<dbReference type="GO" id="GO:0016829">
    <property type="term" value="F:lyase activity"/>
    <property type="evidence" value="ECO:0007669"/>
    <property type="project" value="UniProtKB-KW"/>
</dbReference>
<comment type="caution">
    <text evidence="16">The sequence shown here is derived from an EMBL/GenBank/DDBJ whole genome shotgun (WGS) entry which is preliminary data.</text>
</comment>
<dbReference type="InterPro" id="IPR029062">
    <property type="entry name" value="Class_I_gatase-like"/>
</dbReference>
<evidence type="ECO:0000256" key="4">
    <source>
        <dbReference type="ARBA" id="ARBA00022490"/>
    </source>
</evidence>
<evidence type="ECO:0000256" key="3">
    <source>
        <dbReference type="ARBA" id="ARBA00011152"/>
    </source>
</evidence>
<comment type="pathway">
    <text evidence="2 12">Amino-acid biosynthesis; L-histidine biosynthesis; L-histidine from 5-phospho-alpha-D-ribose 1-diphosphate: step 5/9.</text>
</comment>
<feature type="domain" description="Glutamine amidotransferase" evidence="14">
    <location>
        <begin position="3"/>
        <end position="196"/>
    </location>
</feature>
<evidence type="ECO:0000256" key="13">
    <source>
        <dbReference type="PIRSR" id="PIRSR000495-1"/>
    </source>
</evidence>
<evidence type="ECO:0000313" key="16">
    <source>
        <dbReference type="EMBL" id="MCZ3371282.1"/>
    </source>
</evidence>
<evidence type="ECO:0000256" key="1">
    <source>
        <dbReference type="ARBA" id="ARBA00004496"/>
    </source>
</evidence>
<keyword evidence="8 12" id="KW-0368">Histidine biosynthesis</keyword>
<dbReference type="Gene3D" id="3.40.50.880">
    <property type="match status" value="1"/>
</dbReference>
<dbReference type="PIRSF" id="PIRSF000495">
    <property type="entry name" value="Amidotransf_hisH"/>
    <property type="match status" value="1"/>
</dbReference>
<evidence type="ECO:0000256" key="2">
    <source>
        <dbReference type="ARBA" id="ARBA00005091"/>
    </source>
</evidence>
<evidence type="ECO:0000256" key="7">
    <source>
        <dbReference type="ARBA" id="ARBA00022962"/>
    </source>
</evidence>
<keyword evidence="17" id="KW-1185">Reference proteome</keyword>
<keyword evidence="5 12" id="KW-0028">Amino-acid biosynthesis</keyword>
<evidence type="ECO:0000256" key="10">
    <source>
        <dbReference type="ARBA" id="ARBA00047838"/>
    </source>
</evidence>
<dbReference type="PANTHER" id="PTHR42701">
    <property type="entry name" value="IMIDAZOLE GLYCEROL PHOSPHATE SYNTHASE SUBUNIT HISH"/>
    <property type="match status" value="1"/>
</dbReference>
<dbReference type="GO" id="GO:0005737">
    <property type="term" value="C:cytoplasm"/>
    <property type="evidence" value="ECO:0007669"/>
    <property type="project" value="UniProtKB-SubCell"/>
</dbReference>
<dbReference type="PANTHER" id="PTHR42701:SF1">
    <property type="entry name" value="IMIDAZOLE GLYCEROL PHOSPHATE SYNTHASE SUBUNIT HISH"/>
    <property type="match status" value="1"/>
</dbReference>
<name>A0A9E5DMH3_9EURY</name>
<evidence type="ECO:0000259" key="14">
    <source>
        <dbReference type="Pfam" id="PF00117"/>
    </source>
</evidence>
<dbReference type="EMBL" id="JAPVES010000024">
    <property type="protein sequence ID" value="MCZ3371282.1"/>
    <property type="molecule type" value="Genomic_DNA"/>
</dbReference>
<comment type="catalytic activity">
    <reaction evidence="10 12">
        <text>5-[(5-phospho-1-deoxy-D-ribulos-1-ylimino)methylamino]-1-(5-phospho-beta-D-ribosyl)imidazole-4-carboxamide + L-glutamine = D-erythro-1-(imidazol-4-yl)glycerol 3-phosphate + 5-amino-1-(5-phospho-beta-D-ribosyl)imidazole-4-carboxamide + L-glutamate + H(+)</text>
        <dbReference type="Rhea" id="RHEA:24793"/>
        <dbReference type="ChEBI" id="CHEBI:15378"/>
        <dbReference type="ChEBI" id="CHEBI:29985"/>
        <dbReference type="ChEBI" id="CHEBI:58278"/>
        <dbReference type="ChEBI" id="CHEBI:58359"/>
        <dbReference type="ChEBI" id="CHEBI:58475"/>
        <dbReference type="ChEBI" id="CHEBI:58525"/>
        <dbReference type="EC" id="4.3.2.10"/>
    </reaction>
</comment>
<evidence type="ECO:0000313" key="17">
    <source>
        <dbReference type="Proteomes" id="UP001068021"/>
    </source>
</evidence>
<dbReference type="FunFam" id="3.40.50.880:FF:000009">
    <property type="entry name" value="Imidazole glycerol phosphate synthase subunit HisH"/>
    <property type="match status" value="1"/>
</dbReference>
<sequence>MIVIINYGSGNLKSIKNGFTKIGEETVISQDIREMEKADALVLPGVGAFGTAMEHLESYKDIIHEHINNGKPFLGVCLGLQVLFTKSQENKGVKGLDIFKGEVMKIPEEGLKIPHMGWNNLKIVNECSILDGIENDYMYFVHSYYAKPDDEDIIAATTNYGIDLTAAVCRDNVFATQFHPEKSGEVGLNILKNFVKSIPSK</sequence>
<keyword evidence="9 12" id="KW-0456">Lyase</keyword>
<feature type="active site" evidence="12 13">
    <location>
        <position position="181"/>
    </location>
</feature>
<evidence type="ECO:0000256" key="11">
    <source>
        <dbReference type="ARBA" id="ARBA00049534"/>
    </source>
</evidence>
<dbReference type="GO" id="GO:0004359">
    <property type="term" value="F:glutaminase activity"/>
    <property type="evidence" value="ECO:0007669"/>
    <property type="project" value="UniProtKB-EC"/>
</dbReference>
<dbReference type="HAMAP" id="MF_00278">
    <property type="entry name" value="HisH"/>
    <property type="match status" value="1"/>
</dbReference>